<protein>
    <recommendedName>
        <fullName evidence="1">MULE transposase domain-containing protein</fullName>
    </recommendedName>
</protein>
<evidence type="ECO:0000313" key="3">
    <source>
        <dbReference type="Proteomes" id="UP000075243"/>
    </source>
</evidence>
<name>A0A151RJ10_CAJCA</name>
<reference evidence="2" key="1">
    <citation type="journal article" date="2012" name="Nat. Biotechnol.">
        <title>Draft genome sequence of pigeonpea (Cajanus cajan), an orphan legume crop of resource-poor farmers.</title>
        <authorList>
            <person name="Varshney R.K."/>
            <person name="Chen W."/>
            <person name="Li Y."/>
            <person name="Bharti A.K."/>
            <person name="Saxena R.K."/>
            <person name="Schlueter J.A."/>
            <person name="Donoghue M.T."/>
            <person name="Azam S."/>
            <person name="Fan G."/>
            <person name="Whaley A.M."/>
            <person name="Farmer A.D."/>
            <person name="Sheridan J."/>
            <person name="Iwata A."/>
            <person name="Tuteja R."/>
            <person name="Penmetsa R.V."/>
            <person name="Wu W."/>
            <person name="Upadhyaya H.D."/>
            <person name="Yang S.P."/>
            <person name="Shah T."/>
            <person name="Saxena K.B."/>
            <person name="Michael T."/>
            <person name="McCombie W.R."/>
            <person name="Yang B."/>
            <person name="Zhang G."/>
            <person name="Yang H."/>
            <person name="Wang J."/>
            <person name="Spillane C."/>
            <person name="Cook D.R."/>
            <person name="May G.D."/>
            <person name="Xu X."/>
            <person name="Jackson S.A."/>
        </authorList>
    </citation>
    <scope>NUCLEOTIDE SEQUENCE [LARGE SCALE GENOMIC DNA]</scope>
</reference>
<dbReference type="STRING" id="3821.A0A151RJ10"/>
<evidence type="ECO:0000313" key="2">
    <source>
        <dbReference type="EMBL" id="KYP42491.1"/>
    </source>
</evidence>
<dbReference type="Pfam" id="PF10551">
    <property type="entry name" value="MULE"/>
    <property type="match status" value="1"/>
</dbReference>
<feature type="domain" description="MULE transposase" evidence="1">
    <location>
        <begin position="28"/>
        <end position="127"/>
    </location>
</feature>
<proteinExistence type="predicted"/>
<dbReference type="PANTHER" id="PTHR31973:SF195">
    <property type="entry name" value="MUDR FAMILY TRANSPOSASE"/>
    <property type="match status" value="1"/>
</dbReference>
<sequence>MVPNYVQFHRVFWIFKPCIDGFKYRKLVVQVDGPFLCGKYKGTLLVVVAQDGNKKIFSIAFSIVEGETTDAWYFFLHYLKKYIFPQDGLCLISDRHESIKNTYFRQGSGWTLENSVHLFCICHIAQNLKRYFRNAKRKKLIINMGI</sequence>
<dbReference type="EMBL" id="KQ483715">
    <property type="protein sequence ID" value="KYP42491.1"/>
    <property type="molecule type" value="Genomic_DNA"/>
</dbReference>
<organism evidence="2 3">
    <name type="scientific">Cajanus cajan</name>
    <name type="common">Pigeon pea</name>
    <name type="synonym">Cajanus indicus</name>
    <dbReference type="NCBI Taxonomy" id="3821"/>
    <lineage>
        <taxon>Eukaryota</taxon>
        <taxon>Viridiplantae</taxon>
        <taxon>Streptophyta</taxon>
        <taxon>Embryophyta</taxon>
        <taxon>Tracheophyta</taxon>
        <taxon>Spermatophyta</taxon>
        <taxon>Magnoliopsida</taxon>
        <taxon>eudicotyledons</taxon>
        <taxon>Gunneridae</taxon>
        <taxon>Pentapetalae</taxon>
        <taxon>rosids</taxon>
        <taxon>fabids</taxon>
        <taxon>Fabales</taxon>
        <taxon>Fabaceae</taxon>
        <taxon>Papilionoideae</taxon>
        <taxon>50 kb inversion clade</taxon>
        <taxon>NPAAA clade</taxon>
        <taxon>indigoferoid/millettioid clade</taxon>
        <taxon>Phaseoleae</taxon>
        <taxon>Cajanus</taxon>
    </lineage>
</organism>
<keyword evidence="3" id="KW-1185">Reference proteome</keyword>
<dbReference type="Proteomes" id="UP000075243">
    <property type="component" value="Unassembled WGS sequence"/>
</dbReference>
<dbReference type="InterPro" id="IPR018289">
    <property type="entry name" value="MULE_transposase_dom"/>
</dbReference>
<dbReference type="AlphaFoldDB" id="A0A151RJ10"/>
<evidence type="ECO:0000259" key="1">
    <source>
        <dbReference type="Pfam" id="PF10551"/>
    </source>
</evidence>
<gene>
    <name evidence="2" type="ORF">KK1_036126</name>
</gene>
<accession>A0A151RJ10</accession>
<dbReference type="Gramene" id="C.cajan_33480.t">
    <property type="protein sequence ID" value="C.cajan_33480.t.cds1"/>
    <property type="gene ID" value="C.cajan_33480"/>
</dbReference>
<dbReference type="PANTHER" id="PTHR31973">
    <property type="entry name" value="POLYPROTEIN, PUTATIVE-RELATED"/>
    <property type="match status" value="1"/>
</dbReference>